<dbReference type="PANTHER" id="PTHR10641">
    <property type="entry name" value="MYB FAMILY TRANSCRIPTION FACTOR"/>
    <property type="match status" value="1"/>
</dbReference>
<dbReference type="Proteomes" id="UP001187192">
    <property type="component" value="Unassembled WGS sequence"/>
</dbReference>
<feature type="compositionally biased region" description="Low complexity" evidence="5">
    <location>
        <begin position="185"/>
        <end position="207"/>
    </location>
</feature>
<evidence type="ECO:0000313" key="8">
    <source>
        <dbReference type="EMBL" id="GMN61219.1"/>
    </source>
</evidence>
<dbReference type="InterPro" id="IPR009057">
    <property type="entry name" value="Homeodomain-like_sf"/>
</dbReference>
<feature type="domain" description="Myb-like" evidence="6">
    <location>
        <begin position="9"/>
        <end position="61"/>
    </location>
</feature>
<dbReference type="SMART" id="SM00717">
    <property type="entry name" value="SANT"/>
    <property type="match status" value="2"/>
</dbReference>
<dbReference type="InterPro" id="IPR001005">
    <property type="entry name" value="SANT/Myb"/>
</dbReference>
<dbReference type="Pfam" id="PF00249">
    <property type="entry name" value="Myb_DNA-binding"/>
    <property type="match status" value="2"/>
</dbReference>
<keyword evidence="9" id="KW-1185">Reference proteome</keyword>
<evidence type="ECO:0000256" key="1">
    <source>
        <dbReference type="ARBA" id="ARBA00004123"/>
    </source>
</evidence>
<protein>
    <submittedName>
        <fullName evidence="8">Uncharacterized protein</fullName>
    </submittedName>
</protein>
<comment type="caution">
    <text evidence="8">The sequence shown here is derived from an EMBL/GenBank/DDBJ whole genome shotgun (WGS) entry which is preliminary data.</text>
</comment>
<accession>A0AA88J2M3</accession>
<evidence type="ECO:0000259" key="7">
    <source>
        <dbReference type="PROSITE" id="PS51294"/>
    </source>
</evidence>
<feature type="domain" description="HTH myb-type" evidence="7">
    <location>
        <begin position="62"/>
        <end position="116"/>
    </location>
</feature>
<dbReference type="AlphaFoldDB" id="A0AA88J2M3"/>
<comment type="subcellular location">
    <subcellularLocation>
        <location evidence="1">Nucleus</location>
    </subcellularLocation>
</comment>
<evidence type="ECO:0000256" key="2">
    <source>
        <dbReference type="ARBA" id="ARBA00022737"/>
    </source>
</evidence>
<keyword evidence="3" id="KW-0238">DNA-binding</keyword>
<evidence type="ECO:0000313" key="9">
    <source>
        <dbReference type="Proteomes" id="UP001187192"/>
    </source>
</evidence>
<reference evidence="8" key="1">
    <citation type="submission" date="2023-07" db="EMBL/GenBank/DDBJ databases">
        <title>draft genome sequence of fig (Ficus carica).</title>
        <authorList>
            <person name="Takahashi T."/>
            <person name="Nishimura K."/>
        </authorList>
    </citation>
    <scope>NUCLEOTIDE SEQUENCE</scope>
</reference>
<dbReference type="GO" id="GO:0005634">
    <property type="term" value="C:nucleus"/>
    <property type="evidence" value="ECO:0007669"/>
    <property type="project" value="UniProtKB-SubCell"/>
</dbReference>
<evidence type="ECO:0000256" key="5">
    <source>
        <dbReference type="SAM" id="MobiDB-lite"/>
    </source>
</evidence>
<dbReference type="PANTHER" id="PTHR10641:SF1418">
    <property type="entry name" value="MYB-RELATED TRANSCRIPTION FACTOR"/>
    <property type="match status" value="1"/>
</dbReference>
<dbReference type="InterPro" id="IPR017930">
    <property type="entry name" value="Myb_dom"/>
</dbReference>
<dbReference type="EMBL" id="BTGU01000108">
    <property type="protein sequence ID" value="GMN61219.1"/>
    <property type="molecule type" value="Genomic_DNA"/>
</dbReference>
<keyword evidence="2" id="KW-0677">Repeat</keyword>
<dbReference type="PROSITE" id="PS51294">
    <property type="entry name" value="HTH_MYB"/>
    <property type="match status" value="2"/>
</dbReference>
<dbReference type="GO" id="GO:0003677">
    <property type="term" value="F:DNA binding"/>
    <property type="evidence" value="ECO:0007669"/>
    <property type="project" value="UniProtKB-KW"/>
</dbReference>
<organism evidence="8 9">
    <name type="scientific">Ficus carica</name>
    <name type="common">Common fig</name>
    <dbReference type="NCBI Taxonomy" id="3494"/>
    <lineage>
        <taxon>Eukaryota</taxon>
        <taxon>Viridiplantae</taxon>
        <taxon>Streptophyta</taxon>
        <taxon>Embryophyta</taxon>
        <taxon>Tracheophyta</taxon>
        <taxon>Spermatophyta</taxon>
        <taxon>Magnoliopsida</taxon>
        <taxon>eudicotyledons</taxon>
        <taxon>Gunneridae</taxon>
        <taxon>Pentapetalae</taxon>
        <taxon>rosids</taxon>
        <taxon>fabids</taxon>
        <taxon>Rosales</taxon>
        <taxon>Moraceae</taxon>
        <taxon>Ficeae</taxon>
        <taxon>Ficus</taxon>
    </lineage>
</organism>
<dbReference type="InterPro" id="IPR015495">
    <property type="entry name" value="Myb_TF_plants"/>
</dbReference>
<feature type="domain" description="HTH myb-type" evidence="7">
    <location>
        <begin position="13"/>
        <end position="61"/>
    </location>
</feature>
<dbReference type="FunFam" id="1.10.10.60:FF:000001">
    <property type="entry name" value="MYB-related transcription factor"/>
    <property type="match status" value="1"/>
</dbReference>
<name>A0AA88J2M3_FICCA</name>
<feature type="compositionally biased region" description="Polar residues" evidence="5">
    <location>
        <begin position="170"/>
        <end position="184"/>
    </location>
</feature>
<sequence length="291" mass="33535">MVRTPYCDQNGMKKGTWTPEEDRKLVAYVTRYGCWNWRQLPKFAGLKRCGKSCRLRWMNYLRPNLKRGNYTKEEEETIIRLHDSLGNRWSAIAAQLPGRTDNEVKNHWHTHLKKRIKLLHNFGKHEEHESVAEYSNIDGQINPTDKELQFQSDTNFFQNPVTLSDNINILDNSPMSPQPSTSEVSYSTISTDTSNNTSTATTERSTSSLAVDSYYNNTNTNYNPLEEVYAEFSDDFWTEPFLADNSYIPSDDFLSSLMDNEFLSPEFDANLFFLANKANGKCENLSSQKGK</sequence>
<gene>
    <name evidence="8" type="ORF">TIFTF001_030319</name>
</gene>
<dbReference type="CDD" id="cd00167">
    <property type="entry name" value="SANT"/>
    <property type="match status" value="2"/>
</dbReference>
<dbReference type="PROSITE" id="PS50090">
    <property type="entry name" value="MYB_LIKE"/>
    <property type="match status" value="2"/>
</dbReference>
<proteinExistence type="predicted"/>
<feature type="region of interest" description="Disordered" evidence="5">
    <location>
        <begin position="170"/>
        <end position="207"/>
    </location>
</feature>
<dbReference type="Gene3D" id="1.10.10.60">
    <property type="entry name" value="Homeodomain-like"/>
    <property type="match status" value="2"/>
</dbReference>
<evidence type="ECO:0000256" key="3">
    <source>
        <dbReference type="ARBA" id="ARBA00023125"/>
    </source>
</evidence>
<evidence type="ECO:0000259" key="6">
    <source>
        <dbReference type="PROSITE" id="PS50090"/>
    </source>
</evidence>
<feature type="domain" description="Myb-like" evidence="6">
    <location>
        <begin position="62"/>
        <end position="112"/>
    </location>
</feature>
<keyword evidence="4" id="KW-0539">Nucleus</keyword>
<evidence type="ECO:0000256" key="4">
    <source>
        <dbReference type="ARBA" id="ARBA00023242"/>
    </source>
</evidence>
<dbReference type="SUPFAM" id="SSF46689">
    <property type="entry name" value="Homeodomain-like"/>
    <property type="match status" value="1"/>
</dbReference>